<dbReference type="OrthoDB" id="1045822at2759"/>
<evidence type="ECO:0000313" key="3">
    <source>
        <dbReference type="Proteomes" id="UP001049176"/>
    </source>
</evidence>
<proteinExistence type="predicted"/>
<dbReference type="NCBIfam" id="TIGR01571">
    <property type="entry name" value="A_thal_Cys_rich"/>
    <property type="match status" value="1"/>
</dbReference>
<feature type="region of interest" description="Disordered" evidence="1">
    <location>
        <begin position="13"/>
        <end position="43"/>
    </location>
</feature>
<name>A0A9P7RNP4_9AGAR</name>
<evidence type="ECO:0000256" key="1">
    <source>
        <dbReference type="SAM" id="MobiDB-lite"/>
    </source>
</evidence>
<comment type="caution">
    <text evidence="2">The sequence shown here is derived from an EMBL/GenBank/DDBJ whole genome shotgun (WGS) entry which is preliminary data.</text>
</comment>
<dbReference type="KEGG" id="more:E1B28_002835"/>
<keyword evidence="3" id="KW-1185">Reference proteome</keyword>
<organism evidence="2 3">
    <name type="scientific">Marasmius oreades</name>
    <name type="common">fairy-ring Marasmius</name>
    <dbReference type="NCBI Taxonomy" id="181124"/>
    <lineage>
        <taxon>Eukaryota</taxon>
        <taxon>Fungi</taxon>
        <taxon>Dikarya</taxon>
        <taxon>Basidiomycota</taxon>
        <taxon>Agaricomycotina</taxon>
        <taxon>Agaricomycetes</taxon>
        <taxon>Agaricomycetidae</taxon>
        <taxon>Agaricales</taxon>
        <taxon>Marasmiineae</taxon>
        <taxon>Marasmiaceae</taxon>
        <taxon>Marasmius</taxon>
    </lineage>
</organism>
<dbReference type="Pfam" id="PF04749">
    <property type="entry name" value="PLAC8"/>
    <property type="match status" value="1"/>
</dbReference>
<dbReference type="RefSeq" id="XP_043003390.1">
    <property type="nucleotide sequence ID" value="XM_043159784.1"/>
</dbReference>
<accession>A0A9P7RNP4</accession>
<dbReference type="EMBL" id="CM032190">
    <property type="protein sequence ID" value="KAG7086919.1"/>
    <property type="molecule type" value="Genomic_DNA"/>
</dbReference>
<reference evidence="2" key="1">
    <citation type="journal article" date="2021" name="Genome Biol. Evol.">
        <title>The assembled and annotated genome of the fairy-ring fungus Marasmius oreades.</title>
        <authorList>
            <person name="Hiltunen M."/>
            <person name="Ament-Velasquez S.L."/>
            <person name="Johannesson H."/>
        </authorList>
    </citation>
    <scope>NUCLEOTIDE SEQUENCE</scope>
    <source>
        <strain evidence="2">03SP1</strain>
    </source>
</reference>
<evidence type="ECO:0000313" key="2">
    <source>
        <dbReference type="EMBL" id="KAG7086919.1"/>
    </source>
</evidence>
<dbReference type="GeneID" id="66071911"/>
<dbReference type="InterPro" id="IPR006461">
    <property type="entry name" value="PLAC_motif_containing"/>
</dbReference>
<evidence type="ECO:0008006" key="4">
    <source>
        <dbReference type="Google" id="ProtNLM"/>
    </source>
</evidence>
<sequence>MRIHRVRVSIETPIFSPNSNPHARKKIPPSPARRSQAFANRENRRRRGRLPRFCWVDECIAFVFRVKCSPALTSLIESETTKFFPPPLRFEPRSLSPHSPLIEMDQKQYPHPGPMVQHQQPGYTPQMTIQGGNRNAKNKPIGSDGKRDWSVGLCGCSDEDACGTCFLAWCCPCVVYGKNKIRFNALQSGKRPDKDIGGCNGDCWLHCCLTGFGWGWVLQASTRSDMRARYNIGGGCCGDCCTALCCTPCELAQEHIELELEERSMGGY</sequence>
<dbReference type="Proteomes" id="UP001049176">
    <property type="component" value="Chromosome 10"/>
</dbReference>
<dbReference type="PANTHER" id="PTHR15907">
    <property type="entry name" value="DUF614 FAMILY PROTEIN-RELATED"/>
    <property type="match status" value="1"/>
</dbReference>
<gene>
    <name evidence="2" type="ORF">E1B28_002835</name>
</gene>
<dbReference type="AlphaFoldDB" id="A0A9P7RNP4"/>
<protein>
    <recommendedName>
        <fullName evidence="4">PLAC8-domain-containing protein</fullName>
    </recommendedName>
</protein>